<name>A0ABW4ZG66_9SPHI</name>
<sequence length="462" mass="52508">MRYVPQLFFSLLFLFNINVAVSQNSYPDNPVFPSSWSKPTEQPDHIILTFSGDPTTTQSVTWRTNTSIKNAVAQITIAHAAPRLRKTAKDVQAKTETMDAGNVREAELSANYHSVTFEGLLPDTIYAYRVGDGTHWSEWFQFRTASKKPEPFSFLYVGDAQNYILELWSRLIRAGFGKAPDARFIVHAGDLVSTAHSERQWHEWFTAGGWLHGMLPSVPVPGNHEYNFKTKEDSVSRTRSLSVQWKPQFTLPENGPKGQSETAYYFDYQGARIIGLNSNSSQQEQAVWLESVLKNNPNKWTILTFHHPIFSTANERDNKELRELWKPIFDKYKVDLVLQGHDHTYARGQAGSVTKNFLAGINKLDPNAGTVYVVSVSGGKMYNFKKDLWNNYDANLERKAENTQLFQVVKIDGDQLSFEAYTVTGELYDAFDLKKSGNGPNKFTERVPATTERLHLNTIPKY</sequence>
<evidence type="ECO:0000256" key="2">
    <source>
        <dbReference type="SAM" id="SignalP"/>
    </source>
</evidence>
<evidence type="ECO:0000313" key="5">
    <source>
        <dbReference type="EMBL" id="MFD2160869.1"/>
    </source>
</evidence>
<dbReference type="PANTHER" id="PTHR22953">
    <property type="entry name" value="ACID PHOSPHATASE RELATED"/>
    <property type="match status" value="1"/>
</dbReference>
<dbReference type="InterPro" id="IPR015914">
    <property type="entry name" value="PAPs_N"/>
</dbReference>
<evidence type="ECO:0000259" key="3">
    <source>
        <dbReference type="Pfam" id="PF00149"/>
    </source>
</evidence>
<dbReference type="SUPFAM" id="SSF49363">
    <property type="entry name" value="Purple acid phosphatase, N-terminal domain"/>
    <property type="match status" value="1"/>
</dbReference>
<dbReference type="Pfam" id="PF16656">
    <property type="entry name" value="Pur_ac_phosph_N"/>
    <property type="match status" value="1"/>
</dbReference>
<gene>
    <name evidence="5" type="ORF">ACFSJU_00550</name>
</gene>
<feature type="domain" description="Purple acid phosphatase N-terminal" evidence="4">
    <location>
        <begin position="43"/>
        <end position="144"/>
    </location>
</feature>
<proteinExistence type="predicted"/>
<dbReference type="Pfam" id="PF00149">
    <property type="entry name" value="Metallophos"/>
    <property type="match status" value="1"/>
</dbReference>
<organism evidence="5 6">
    <name type="scientific">Paradesertivirga mongoliensis</name>
    <dbReference type="NCBI Taxonomy" id="2100740"/>
    <lineage>
        <taxon>Bacteria</taxon>
        <taxon>Pseudomonadati</taxon>
        <taxon>Bacteroidota</taxon>
        <taxon>Sphingobacteriia</taxon>
        <taxon>Sphingobacteriales</taxon>
        <taxon>Sphingobacteriaceae</taxon>
        <taxon>Paradesertivirga</taxon>
    </lineage>
</organism>
<dbReference type="PANTHER" id="PTHR22953:SF153">
    <property type="entry name" value="PURPLE ACID PHOSPHATASE"/>
    <property type="match status" value="1"/>
</dbReference>
<dbReference type="InterPro" id="IPR008963">
    <property type="entry name" value="Purple_acid_Pase-like_N"/>
</dbReference>
<evidence type="ECO:0000256" key="1">
    <source>
        <dbReference type="ARBA" id="ARBA00022729"/>
    </source>
</evidence>
<feature type="domain" description="Calcineurin-like phosphoesterase" evidence="3">
    <location>
        <begin position="163"/>
        <end position="345"/>
    </location>
</feature>
<dbReference type="EMBL" id="JBHUHZ010000001">
    <property type="protein sequence ID" value="MFD2160869.1"/>
    <property type="molecule type" value="Genomic_DNA"/>
</dbReference>
<dbReference type="Proteomes" id="UP001597387">
    <property type="component" value="Unassembled WGS sequence"/>
</dbReference>
<evidence type="ECO:0000259" key="4">
    <source>
        <dbReference type="Pfam" id="PF16656"/>
    </source>
</evidence>
<feature type="chain" id="PRO_5045969113" evidence="2">
    <location>
        <begin position="23"/>
        <end position="462"/>
    </location>
</feature>
<keyword evidence="6" id="KW-1185">Reference proteome</keyword>
<accession>A0ABW4ZG66</accession>
<dbReference type="RefSeq" id="WP_255902236.1">
    <property type="nucleotide sequence ID" value="NZ_JAFMZO010000002.1"/>
</dbReference>
<dbReference type="InterPro" id="IPR039331">
    <property type="entry name" value="PAPs-like"/>
</dbReference>
<dbReference type="InterPro" id="IPR004843">
    <property type="entry name" value="Calcineurin-like_PHP"/>
</dbReference>
<dbReference type="Gene3D" id="3.60.21.10">
    <property type="match status" value="1"/>
</dbReference>
<keyword evidence="1 2" id="KW-0732">Signal</keyword>
<reference evidence="6" key="1">
    <citation type="journal article" date="2019" name="Int. J. Syst. Evol. Microbiol.">
        <title>The Global Catalogue of Microorganisms (GCM) 10K type strain sequencing project: providing services to taxonomists for standard genome sequencing and annotation.</title>
        <authorList>
            <consortium name="The Broad Institute Genomics Platform"/>
            <consortium name="The Broad Institute Genome Sequencing Center for Infectious Disease"/>
            <person name="Wu L."/>
            <person name="Ma J."/>
        </authorList>
    </citation>
    <scope>NUCLEOTIDE SEQUENCE [LARGE SCALE GENOMIC DNA]</scope>
    <source>
        <strain evidence="6">KCTC 42217</strain>
    </source>
</reference>
<dbReference type="InterPro" id="IPR029052">
    <property type="entry name" value="Metallo-depent_PP-like"/>
</dbReference>
<protein>
    <submittedName>
        <fullName evidence="5">Fibronectin type III domain-containing protein</fullName>
    </submittedName>
</protein>
<dbReference type="Gene3D" id="2.60.40.380">
    <property type="entry name" value="Purple acid phosphatase-like, N-terminal"/>
    <property type="match status" value="1"/>
</dbReference>
<evidence type="ECO:0000313" key="6">
    <source>
        <dbReference type="Proteomes" id="UP001597387"/>
    </source>
</evidence>
<dbReference type="SUPFAM" id="SSF56300">
    <property type="entry name" value="Metallo-dependent phosphatases"/>
    <property type="match status" value="1"/>
</dbReference>
<feature type="signal peptide" evidence="2">
    <location>
        <begin position="1"/>
        <end position="22"/>
    </location>
</feature>
<comment type="caution">
    <text evidence="5">The sequence shown here is derived from an EMBL/GenBank/DDBJ whole genome shotgun (WGS) entry which is preliminary data.</text>
</comment>